<dbReference type="InterPro" id="IPR014314">
    <property type="entry name" value="Succ_DH_cytb556"/>
</dbReference>
<dbReference type="PROSITE" id="PS01001">
    <property type="entry name" value="SDH_CYT_2"/>
    <property type="match status" value="1"/>
</dbReference>
<dbReference type="PANTHER" id="PTHR10978">
    <property type="entry name" value="SUCCINATE DEHYDROGENASE CYTOCHROME B560 SUBUNIT"/>
    <property type="match status" value="1"/>
</dbReference>
<accession>A0A4R6VJ26</accession>
<evidence type="ECO:0000256" key="8">
    <source>
        <dbReference type="ARBA" id="ARBA00022989"/>
    </source>
</evidence>
<keyword evidence="5 12" id="KW-0349">Heme</keyword>
<dbReference type="GO" id="GO:0046872">
    <property type="term" value="F:metal ion binding"/>
    <property type="evidence" value="ECO:0007669"/>
    <property type="project" value="UniProtKB-KW"/>
</dbReference>
<comment type="similarity">
    <text evidence="3">Belongs to the cytochrome b560 family.</text>
</comment>
<evidence type="ECO:0000256" key="13">
    <source>
        <dbReference type="SAM" id="Phobius"/>
    </source>
</evidence>
<dbReference type="EMBL" id="SNYR01000003">
    <property type="protein sequence ID" value="TDQ61649.1"/>
    <property type="molecule type" value="Genomic_DNA"/>
</dbReference>
<dbReference type="Pfam" id="PF01127">
    <property type="entry name" value="Sdh_cyt"/>
    <property type="match status" value="1"/>
</dbReference>
<feature type="transmembrane region" description="Helical" evidence="13">
    <location>
        <begin position="90"/>
        <end position="111"/>
    </location>
</feature>
<dbReference type="GO" id="GO:0016020">
    <property type="term" value="C:membrane"/>
    <property type="evidence" value="ECO:0007669"/>
    <property type="project" value="UniProtKB-SubCell"/>
</dbReference>
<dbReference type="GO" id="GO:0009055">
    <property type="term" value="F:electron transfer activity"/>
    <property type="evidence" value="ECO:0007669"/>
    <property type="project" value="InterPro"/>
</dbReference>
<evidence type="ECO:0000313" key="14">
    <source>
        <dbReference type="EMBL" id="TDQ61649.1"/>
    </source>
</evidence>
<feature type="transmembrane region" description="Helical" evidence="13">
    <location>
        <begin position="123"/>
        <end position="144"/>
    </location>
</feature>
<dbReference type="Gene3D" id="1.20.1300.10">
    <property type="entry name" value="Fumarate reductase/succinate dehydrogenase, transmembrane subunit"/>
    <property type="match status" value="1"/>
</dbReference>
<comment type="function">
    <text evidence="1">Membrane-anchoring subunit of succinate dehydrogenase (SDH).</text>
</comment>
<evidence type="ECO:0000256" key="9">
    <source>
        <dbReference type="ARBA" id="ARBA00023004"/>
    </source>
</evidence>
<dbReference type="SUPFAM" id="SSF81343">
    <property type="entry name" value="Fumarate reductase respiratory complex transmembrane subunits"/>
    <property type="match status" value="1"/>
</dbReference>
<keyword evidence="7 12" id="KW-0479">Metal-binding</keyword>
<comment type="subcellular location">
    <subcellularLocation>
        <location evidence="2">Membrane</location>
        <topology evidence="2">Multi-pass membrane protein</topology>
    </subcellularLocation>
</comment>
<evidence type="ECO:0000256" key="12">
    <source>
        <dbReference type="PIRSR" id="PIRSR000178-1"/>
    </source>
</evidence>
<sequence>MATLDQWPFARRGQIEGAFDAMAEPNRPLSPHILIYKQEITMVMSIVHRITGVGLYTGTAFLVWWLAAAAISDGAFAVAQGFFGHWFGKLILIGYTWALFHHLLGGLRHFVWDLGKGYGPERYTMAWATIGGSVVLTGIVWLFLI</sequence>
<dbReference type="InterPro" id="IPR018495">
    <property type="entry name" value="Succ_DH_cyt_bsu_CS"/>
</dbReference>
<keyword evidence="9 12" id="KW-0408">Iron</keyword>
<evidence type="ECO:0000256" key="7">
    <source>
        <dbReference type="ARBA" id="ARBA00022723"/>
    </source>
</evidence>
<protein>
    <recommendedName>
        <fullName evidence="4">Succinate dehydrogenase cytochrome b556 subunit</fullName>
    </recommendedName>
</protein>
<reference evidence="14 15" key="1">
    <citation type="submission" date="2019-03" db="EMBL/GenBank/DDBJ databases">
        <title>Genomic Encyclopedia of Type Strains, Phase III (KMG-III): the genomes of soil and plant-associated and newly described type strains.</title>
        <authorList>
            <person name="Whitman W."/>
        </authorList>
    </citation>
    <scope>NUCLEOTIDE SEQUENCE [LARGE SCALE GENOMIC DNA]</scope>
    <source>
        <strain evidence="14 15">CGMCC 1.7002</strain>
    </source>
</reference>
<comment type="cofactor">
    <cofactor evidence="12">
        <name>heme</name>
        <dbReference type="ChEBI" id="CHEBI:30413"/>
    </cofactor>
    <text evidence="12">The heme is bound between the two transmembrane subunits.</text>
</comment>
<comment type="subunit">
    <text evidence="11">Part of an enzyme complex containing four subunits: a flavoprotein, an iron-sulfur protein, plus two membrane-anchoring proteins, SdhC and SdhD. The complex can form homotrimers.</text>
</comment>
<dbReference type="GO" id="GO:0006099">
    <property type="term" value="P:tricarboxylic acid cycle"/>
    <property type="evidence" value="ECO:0007669"/>
    <property type="project" value="InterPro"/>
</dbReference>
<evidence type="ECO:0000256" key="11">
    <source>
        <dbReference type="ARBA" id="ARBA00025912"/>
    </source>
</evidence>
<evidence type="ECO:0000256" key="5">
    <source>
        <dbReference type="ARBA" id="ARBA00022617"/>
    </source>
</evidence>
<evidence type="ECO:0000256" key="2">
    <source>
        <dbReference type="ARBA" id="ARBA00004141"/>
    </source>
</evidence>
<gene>
    <name evidence="14" type="ORF">ATL17_2748</name>
</gene>
<dbReference type="InterPro" id="IPR034804">
    <property type="entry name" value="SQR/QFR_C/D"/>
</dbReference>
<evidence type="ECO:0000256" key="6">
    <source>
        <dbReference type="ARBA" id="ARBA00022692"/>
    </source>
</evidence>
<dbReference type="PROSITE" id="PS01000">
    <property type="entry name" value="SDH_CYT_1"/>
    <property type="match status" value="1"/>
</dbReference>
<keyword evidence="8 13" id="KW-1133">Transmembrane helix</keyword>
<dbReference type="PANTHER" id="PTHR10978:SF5">
    <property type="entry name" value="SUCCINATE DEHYDROGENASE CYTOCHROME B560 SUBUNIT, MITOCHONDRIAL"/>
    <property type="match status" value="1"/>
</dbReference>
<keyword evidence="15" id="KW-1185">Reference proteome</keyword>
<evidence type="ECO:0000256" key="3">
    <source>
        <dbReference type="ARBA" id="ARBA00007244"/>
    </source>
</evidence>
<dbReference type="PIRSF" id="PIRSF000178">
    <property type="entry name" value="SDH_cyt_b560"/>
    <property type="match status" value="1"/>
</dbReference>
<dbReference type="InterPro" id="IPR000701">
    <property type="entry name" value="SuccDH_FuR_B_TM-su"/>
</dbReference>
<evidence type="ECO:0000256" key="1">
    <source>
        <dbReference type="ARBA" id="ARBA00004050"/>
    </source>
</evidence>
<dbReference type="AlphaFoldDB" id="A0A4R6VJ26"/>
<keyword evidence="6 13" id="KW-0812">Transmembrane</keyword>
<dbReference type="Proteomes" id="UP000295391">
    <property type="component" value="Unassembled WGS sequence"/>
</dbReference>
<organism evidence="14 15">
    <name type="scientific">Maritalea mobilis</name>
    <dbReference type="NCBI Taxonomy" id="483324"/>
    <lineage>
        <taxon>Bacteria</taxon>
        <taxon>Pseudomonadati</taxon>
        <taxon>Pseudomonadota</taxon>
        <taxon>Alphaproteobacteria</taxon>
        <taxon>Hyphomicrobiales</taxon>
        <taxon>Devosiaceae</taxon>
        <taxon>Maritalea</taxon>
    </lineage>
</organism>
<dbReference type="NCBIfam" id="TIGR02970">
    <property type="entry name" value="succ_dehyd_cytB"/>
    <property type="match status" value="1"/>
</dbReference>
<evidence type="ECO:0000256" key="4">
    <source>
        <dbReference type="ARBA" id="ARBA00020076"/>
    </source>
</evidence>
<name>A0A4R6VJ26_9HYPH</name>
<evidence type="ECO:0000313" key="15">
    <source>
        <dbReference type="Proteomes" id="UP000295391"/>
    </source>
</evidence>
<comment type="caution">
    <text evidence="14">The sequence shown here is derived from an EMBL/GenBank/DDBJ whole genome shotgun (WGS) entry which is preliminary data.</text>
</comment>
<proteinExistence type="inferred from homology"/>
<dbReference type="CDD" id="cd03499">
    <property type="entry name" value="SQR_TypeC_SdhC"/>
    <property type="match status" value="1"/>
</dbReference>
<keyword evidence="10 13" id="KW-0472">Membrane</keyword>
<evidence type="ECO:0000256" key="10">
    <source>
        <dbReference type="ARBA" id="ARBA00023136"/>
    </source>
</evidence>
<feature type="binding site" description="axial binding residue" evidence="12">
    <location>
        <position position="102"/>
    </location>
    <ligand>
        <name>heme</name>
        <dbReference type="ChEBI" id="CHEBI:30413"/>
        <note>ligand shared with second transmembrane subunit</note>
    </ligand>
    <ligandPart>
        <name>Fe</name>
        <dbReference type="ChEBI" id="CHEBI:18248"/>
    </ligandPart>
</feature>